<feature type="region of interest" description="Disordered" evidence="1">
    <location>
        <begin position="1"/>
        <end position="26"/>
    </location>
</feature>
<dbReference type="AlphaFoldDB" id="A0AA88RPU8"/>
<feature type="compositionally biased region" description="Basic and acidic residues" evidence="1">
    <location>
        <begin position="353"/>
        <end position="368"/>
    </location>
</feature>
<dbReference type="InterPro" id="IPR054722">
    <property type="entry name" value="PolX-like_BBD"/>
</dbReference>
<evidence type="ECO:0000256" key="1">
    <source>
        <dbReference type="SAM" id="MobiDB-lite"/>
    </source>
</evidence>
<feature type="domain" description="Retrovirus-related Pol polyprotein from transposon TNT 1-94-like beta-barrel" evidence="2">
    <location>
        <begin position="210"/>
        <end position="258"/>
    </location>
</feature>
<protein>
    <recommendedName>
        <fullName evidence="2">Retrovirus-related Pol polyprotein from transposon TNT 1-94-like beta-barrel domain-containing protein</fullName>
    </recommendedName>
</protein>
<organism evidence="3 4">
    <name type="scientific">Escallonia rubra</name>
    <dbReference type="NCBI Taxonomy" id="112253"/>
    <lineage>
        <taxon>Eukaryota</taxon>
        <taxon>Viridiplantae</taxon>
        <taxon>Streptophyta</taxon>
        <taxon>Embryophyta</taxon>
        <taxon>Tracheophyta</taxon>
        <taxon>Spermatophyta</taxon>
        <taxon>Magnoliopsida</taxon>
        <taxon>eudicotyledons</taxon>
        <taxon>Gunneridae</taxon>
        <taxon>Pentapetalae</taxon>
        <taxon>asterids</taxon>
        <taxon>campanulids</taxon>
        <taxon>Escalloniales</taxon>
        <taxon>Escalloniaceae</taxon>
        <taxon>Escallonia</taxon>
    </lineage>
</organism>
<evidence type="ECO:0000313" key="4">
    <source>
        <dbReference type="Proteomes" id="UP001187471"/>
    </source>
</evidence>
<dbReference type="EMBL" id="JAVXUO010001946">
    <property type="protein sequence ID" value="KAK2977830.1"/>
    <property type="molecule type" value="Genomic_DNA"/>
</dbReference>
<proteinExistence type="predicted"/>
<feature type="compositionally biased region" description="Polar residues" evidence="1">
    <location>
        <begin position="9"/>
        <end position="21"/>
    </location>
</feature>
<evidence type="ECO:0000313" key="3">
    <source>
        <dbReference type="EMBL" id="KAK2977830.1"/>
    </source>
</evidence>
<comment type="caution">
    <text evidence="3">The sequence shown here is derived from an EMBL/GenBank/DDBJ whole genome shotgun (WGS) entry which is preliminary data.</text>
</comment>
<accession>A0AA88RPU8</accession>
<keyword evidence="4" id="KW-1185">Reference proteome</keyword>
<dbReference type="Pfam" id="PF14223">
    <property type="entry name" value="Retrotran_gag_2"/>
    <property type="match status" value="1"/>
</dbReference>
<reference evidence="3" key="1">
    <citation type="submission" date="2022-12" db="EMBL/GenBank/DDBJ databases">
        <title>Draft genome assemblies for two species of Escallonia (Escalloniales).</title>
        <authorList>
            <person name="Chanderbali A."/>
            <person name="Dervinis C."/>
            <person name="Anghel I."/>
            <person name="Soltis D."/>
            <person name="Soltis P."/>
            <person name="Zapata F."/>
        </authorList>
    </citation>
    <scope>NUCLEOTIDE SEQUENCE</scope>
    <source>
        <strain evidence="3">UCBG92.1500</strain>
        <tissue evidence="3">Leaf</tissue>
    </source>
</reference>
<feature type="region of interest" description="Disordered" evidence="1">
    <location>
        <begin position="348"/>
        <end position="396"/>
    </location>
</feature>
<dbReference type="Pfam" id="PF22936">
    <property type="entry name" value="Pol_BBD"/>
    <property type="match status" value="1"/>
</dbReference>
<sequence length="396" mass="43567">MARAFPTMGSLSGVSTSNPKPLTSALPKRGPQAMALTFCDTTVCISDPKILPKPAFPKWGPKAMKGVGYSKLSPTPQVAFNFSKEKTTAAVVKALEKLYEKTSASNKVFLMKRLFTMRMLENGSIVDHLNDFNDVTNQSESTGINFDDEIRALLFLCSLPDSWNKLVTTVSNSTISGTLTLNDVLSFVMNDETRRKTIGDGISSSTALSVKSKVDDNSKGKVEIKLSNGGILVLKDVRHIPKLQKTLISISGLDREGYFVAFGEKQWKVIKGSMVVARGERVGTLYTLSEDGQVPRTENSEVLDETTDTEIGSGDQQQVPETLNLRRSSRKLANFPIVVADLDQYSTSDDASVDSRAEDITQESKLEFSEDVDPQTLRPYPPTNSYPYNHATDHYQ</sequence>
<dbReference type="Proteomes" id="UP001187471">
    <property type="component" value="Unassembled WGS sequence"/>
</dbReference>
<gene>
    <name evidence="3" type="ORF">RJ640_001753</name>
</gene>
<feature type="region of interest" description="Disordered" evidence="1">
    <location>
        <begin position="293"/>
        <end position="319"/>
    </location>
</feature>
<name>A0AA88RPU8_9ASTE</name>
<evidence type="ECO:0000259" key="2">
    <source>
        <dbReference type="Pfam" id="PF22936"/>
    </source>
</evidence>